<dbReference type="Proteomes" id="UP000566995">
    <property type="component" value="Unassembled WGS sequence"/>
</dbReference>
<proteinExistence type="predicted"/>
<evidence type="ECO:0000313" key="2">
    <source>
        <dbReference type="EMBL" id="MBB4861345.1"/>
    </source>
</evidence>
<evidence type="ECO:0000313" key="3">
    <source>
        <dbReference type="Proteomes" id="UP000566995"/>
    </source>
</evidence>
<sequence>MQDEQQKKELYPKLLAEAAKLYKHFTTRYNIKLVEDQLGVSNTYLPNLVAELVFAGITLETLIQLREWMGTGLAPFVKFPPSMETVVQLAGTVQCYPYNEYAKSVRQAWAHVDVKFGVCYARWKTEMSIESLVRERVWIADLESMSATPEEIRQAEHAITNCPTFRVFAPNSTQFLDAVQASRRGVPIIEEAWFSAISAHSGTDLHPLVRKAIGRAGGFEKRENGKSTRELEERFKAMYRTWLYDGSSLEEPRSEVQEEDTDRQASKEEILSIFGKGR</sequence>
<accession>A0A7W7KF26</accession>
<protein>
    <submittedName>
        <fullName evidence="2">Uncharacterized protein</fullName>
    </submittedName>
</protein>
<name>A0A7W7KF26_PSENT</name>
<dbReference type="EMBL" id="JACHLI010000001">
    <property type="protein sequence ID" value="MBB4861345.1"/>
    <property type="molecule type" value="Genomic_DNA"/>
</dbReference>
<evidence type="ECO:0000256" key="1">
    <source>
        <dbReference type="SAM" id="MobiDB-lite"/>
    </source>
</evidence>
<dbReference type="AlphaFoldDB" id="A0A7W7KF26"/>
<feature type="region of interest" description="Disordered" evidence="1">
    <location>
        <begin position="248"/>
        <end position="269"/>
    </location>
</feature>
<dbReference type="RefSeq" id="WP_184585615.1">
    <property type="nucleotide sequence ID" value="NZ_JACHLI010000001.1"/>
</dbReference>
<gene>
    <name evidence="2" type="ORF">HNP46_000156</name>
</gene>
<reference evidence="2 3" key="1">
    <citation type="submission" date="2020-08" db="EMBL/GenBank/DDBJ databases">
        <title>Functional genomics of gut bacteria from endangered species of beetles.</title>
        <authorList>
            <person name="Carlos-Shanley C."/>
        </authorList>
    </citation>
    <scope>NUCLEOTIDE SEQUENCE [LARGE SCALE GENOMIC DNA]</scope>
    <source>
        <strain evidence="2 3">S00179</strain>
    </source>
</reference>
<feature type="compositionally biased region" description="Basic and acidic residues" evidence="1">
    <location>
        <begin position="250"/>
        <end position="269"/>
    </location>
</feature>
<organism evidence="2 3">
    <name type="scientific">Pseudomonas nitroreducens</name>
    <dbReference type="NCBI Taxonomy" id="46680"/>
    <lineage>
        <taxon>Bacteria</taxon>
        <taxon>Pseudomonadati</taxon>
        <taxon>Pseudomonadota</taxon>
        <taxon>Gammaproteobacteria</taxon>
        <taxon>Pseudomonadales</taxon>
        <taxon>Pseudomonadaceae</taxon>
        <taxon>Pseudomonas</taxon>
    </lineage>
</organism>
<comment type="caution">
    <text evidence="2">The sequence shown here is derived from an EMBL/GenBank/DDBJ whole genome shotgun (WGS) entry which is preliminary data.</text>
</comment>